<evidence type="ECO:0000259" key="1">
    <source>
        <dbReference type="PROSITE" id="PS51372"/>
    </source>
</evidence>
<dbReference type="EMBL" id="SLUK01000005">
    <property type="protein sequence ID" value="TCL43387.1"/>
    <property type="molecule type" value="Genomic_DNA"/>
</dbReference>
<keyword evidence="3" id="KW-1185">Reference proteome</keyword>
<organism evidence="2 3">
    <name type="scientific">Harryflintia acetispora</name>
    <dbReference type="NCBI Taxonomy" id="1849041"/>
    <lineage>
        <taxon>Bacteria</taxon>
        <taxon>Bacillati</taxon>
        <taxon>Bacillota</taxon>
        <taxon>Clostridia</taxon>
        <taxon>Eubacteriales</taxon>
        <taxon>Oscillospiraceae</taxon>
        <taxon>Harryflintia</taxon>
    </lineage>
</organism>
<evidence type="ECO:0000313" key="3">
    <source>
        <dbReference type="Proteomes" id="UP000294682"/>
    </source>
</evidence>
<dbReference type="OrthoDB" id="3192572at2"/>
<comment type="caution">
    <text evidence="2">The sequence shown here is derived from an EMBL/GenBank/DDBJ whole genome shotgun (WGS) entry which is preliminary data.</text>
</comment>
<feature type="domain" description="PRD" evidence="1">
    <location>
        <begin position="15"/>
        <end position="120"/>
    </location>
</feature>
<gene>
    <name evidence="2" type="ORF">EDD78_10515</name>
</gene>
<dbReference type="GO" id="GO:0006355">
    <property type="term" value="P:regulation of DNA-templated transcription"/>
    <property type="evidence" value="ECO:0007669"/>
    <property type="project" value="InterPro"/>
</dbReference>
<dbReference type="SUPFAM" id="SSF63520">
    <property type="entry name" value="PTS-regulatory domain, PRD"/>
    <property type="match status" value="1"/>
</dbReference>
<accession>A0A9X8UJ68</accession>
<evidence type="ECO:0000313" key="2">
    <source>
        <dbReference type="EMBL" id="TCL43387.1"/>
    </source>
</evidence>
<dbReference type="PROSITE" id="PS51372">
    <property type="entry name" value="PRD_2"/>
    <property type="match status" value="1"/>
</dbReference>
<dbReference type="InterPro" id="IPR036634">
    <property type="entry name" value="PRD_sf"/>
</dbReference>
<dbReference type="Proteomes" id="UP000294682">
    <property type="component" value="Unassembled WGS sequence"/>
</dbReference>
<name>A0A9X8UJ68_9FIRM</name>
<dbReference type="AlphaFoldDB" id="A0A9X8UJ68"/>
<sequence>MDIMERIDIMKECGLSSEQEHKDLCAVVRLFKDEFGIALTEENAGVMITHIGAALRRVRTGEAVEPLDPEVYAQAAEEPEYERAQKIVARLLETLTAALPEEERQFFLVHVVQVLSQLES</sequence>
<proteinExistence type="predicted"/>
<dbReference type="Pfam" id="PF00874">
    <property type="entry name" value="PRD"/>
    <property type="match status" value="1"/>
</dbReference>
<dbReference type="InterPro" id="IPR011608">
    <property type="entry name" value="PRD"/>
</dbReference>
<protein>
    <submittedName>
        <fullName evidence="2">PRD domain-containing protein</fullName>
    </submittedName>
</protein>
<dbReference type="Gene3D" id="1.10.1790.10">
    <property type="entry name" value="PRD domain"/>
    <property type="match status" value="1"/>
</dbReference>
<reference evidence="2 3" key="1">
    <citation type="submission" date="2019-03" db="EMBL/GenBank/DDBJ databases">
        <title>Genomic Encyclopedia of Type Strains, Phase IV (KMG-IV): sequencing the most valuable type-strain genomes for metagenomic binning, comparative biology and taxonomic classification.</title>
        <authorList>
            <person name="Goeker M."/>
        </authorList>
    </citation>
    <scope>NUCLEOTIDE SEQUENCE [LARGE SCALE GENOMIC DNA]</scope>
    <source>
        <strain evidence="2 3">DSM 100433</strain>
    </source>
</reference>